<proteinExistence type="predicted"/>
<dbReference type="Gene3D" id="2.130.10.10">
    <property type="entry name" value="YVTN repeat-like/Quinoprotein amine dehydrogenase"/>
    <property type="match status" value="1"/>
</dbReference>
<evidence type="ECO:0000313" key="1">
    <source>
        <dbReference type="EMBL" id="JAC60678.1"/>
    </source>
</evidence>
<protein>
    <submittedName>
        <fullName evidence="1">Cleavage and polyadenylation specificity factor subunit 1-like</fullName>
    </submittedName>
</protein>
<organism evidence="1">
    <name type="scientific">Tetraselmis sp. GSL018</name>
    <dbReference type="NCBI Taxonomy" id="582737"/>
    <lineage>
        <taxon>Eukaryota</taxon>
        <taxon>Viridiplantae</taxon>
        <taxon>Chlorophyta</taxon>
        <taxon>core chlorophytes</taxon>
        <taxon>Chlorodendrophyceae</taxon>
        <taxon>Chlorodendrales</taxon>
        <taxon>Chlorodendraceae</taxon>
        <taxon>Tetraselmis</taxon>
    </lineage>
</organism>
<reference evidence="1" key="1">
    <citation type="submission" date="2014-05" db="EMBL/GenBank/DDBJ databases">
        <title>The transcriptome of the halophilic microalga Tetraselmis sp. GSL018 isolated from the Great Salt Lake, Utah.</title>
        <authorList>
            <person name="Jinkerson R.E."/>
            <person name="D'Adamo S."/>
            <person name="Posewitz M.C."/>
        </authorList>
    </citation>
    <scope>NUCLEOTIDE SEQUENCE</scope>
    <source>
        <strain evidence="1">GSL018</strain>
    </source>
</reference>
<dbReference type="AlphaFoldDB" id="A0A061QLU3"/>
<feature type="non-terminal residue" evidence="1">
    <location>
        <position position="77"/>
    </location>
</feature>
<dbReference type="EMBL" id="GBEZ01026542">
    <property type="protein sequence ID" value="JAC60678.1"/>
    <property type="molecule type" value="Transcribed_RNA"/>
</dbReference>
<name>A0A061QLU3_9CHLO</name>
<dbReference type="InterPro" id="IPR015943">
    <property type="entry name" value="WD40/YVTN_repeat-like_dom_sf"/>
</dbReference>
<feature type="non-terminal residue" evidence="1">
    <location>
        <position position="1"/>
    </location>
</feature>
<gene>
    <name evidence="1" type="ORF">TSPGSL018_28323</name>
</gene>
<sequence length="77" mass="8519">EVKDVCFLHRYNAPVLLILHETAPSWPGRYRDKKDTCELVAISLDISARRHTRIWSASALPADCFAVSPCPLGGALV</sequence>
<accession>A0A061QLU3</accession>